<dbReference type="GO" id="GO:0003676">
    <property type="term" value="F:nucleic acid binding"/>
    <property type="evidence" value="ECO:0007669"/>
    <property type="project" value="InterPro"/>
</dbReference>
<dbReference type="Pfam" id="PF13456">
    <property type="entry name" value="RVT_3"/>
    <property type="match status" value="1"/>
</dbReference>
<comment type="caution">
    <text evidence="2">The sequence shown here is derived from an EMBL/GenBank/DDBJ whole genome shotgun (WGS) entry which is preliminary data.</text>
</comment>
<evidence type="ECO:0000313" key="2">
    <source>
        <dbReference type="EMBL" id="OIT33355.1"/>
    </source>
</evidence>
<dbReference type="InterPro" id="IPR044730">
    <property type="entry name" value="RNase_H-like_dom_plant"/>
</dbReference>
<dbReference type="AlphaFoldDB" id="A0A314KVV9"/>
<dbReference type="InterPro" id="IPR053151">
    <property type="entry name" value="RNase_H-like"/>
</dbReference>
<dbReference type="PANTHER" id="PTHR47723:SF7">
    <property type="entry name" value="RNASE H FAMILY PROTEIN"/>
    <property type="match status" value="1"/>
</dbReference>
<dbReference type="GO" id="GO:0004523">
    <property type="term" value="F:RNA-DNA hybrid ribonuclease activity"/>
    <property type="evidence" value="ECO:0007669"/>
    <property type="project" value="InterPro"/>
</dbReference>
<dbReference type="STRING" id="49451.A0A314KVV9"/>
<accession>A0A314KVV9</accession>
<dbReference type="PROSITE" id="PS50879">
    <property type="entry name" value="RNASE_H_1"/>
    <property type="match status" value="1"/>
</dbReference>
<feature type="domain" description="RNase H type-1" evidence="1">
    <location>
        <begin position="8"/>
        <end position="168"/>
    </location>
</feature>
<dbReference type="Gene3D" id="3.30.420.10">
    <property type="entry name" value="Ribonuclease H-like superfamily/Ribonuclease H"/>
    <property type="match status" value="1"/>
</dbReference>
<dbReference type="Proteomes" id="UP000187609">
    <property type="component" value="Unassembled WGS sequence"/>
</dbReference>
<protein>
    <submittedName>
        <fullName evidence="2">Ribonuclease h protein</fullName>
    </submittedName>
</protein>
<dbReference type="InterPro" id="IPR036397">
    <property type="entry name" value="RNaseH_sf"/>
</dbReference>
<dbReference type="PANTHER" id="PTHR47723">
    <property type="entry name" value="OS05G0353850 PROTEIN"/>
    <property type="match status" value="1"/>
</dbReference>
<dbReference type="EMBL" id="MJEQ01000896">
    <property type="protein sequence ID" value="OIT33355.1"/>
    <property type="molecule type" value="Genomic_DNA"/>
</dbReference>
<reference evidence="2" key="1">
    <citation type="submission" date="2016-11" db="EMBL/GenBank/DDBJ databases">
        <title>The genome of Nicotiana attenuata.</title>
        <authorList>
            <person name="Xu S."/>
            <person name="Brockmoeller T."/>
            <person name="Gaquerel E."/>
            <person name="Navarro A."/>
            <person name="Kuhl H."/>
            <person name="Gase K."/>
            <person name="Ling Z."/>
            <person name="Zhou W."/>
            <person name="Kreitzer C."/>
            <person name="Stanke M."/>
            <person name="Tang H."/>
            <person name="Lyons E."/>
            <person name="Pandey P."/>
            <person name="Pandey S.P."/>
            <person name="Timmermann B."/>
            <person name="Baldwin I.T."/>
        </authorList>
    </citation>
    <scope>NUCLEOTIDE SEQUENCE [LARGE SCALE GENOMIC DNA]</scope>
    <source>
        <strain evidence="2">UT</strain>
    </source>
</reference>
<dbReference type="Gramene" id="OIT33355">
    <property type="protein sequence ID" value="OIT33355"/>
    <property type="gene ID" value="A4A49_19281"/>
</dbReference>
<dbReference type="InterPro" id="IPR002156">
    <property type="entry name" value="RNaseH_domain"/>
</dbReference>
<dbReference type="KEGG" id="nau:109206109"/>
<dbReference type="InterPro" id="IPR012337">
    <property type="entry name" value="RNaseH-like_sf"/>
</dbReference>
<keyword evidence="3" id="KW-1185">Reference proteome</keyword>
<sequence length="192" mass="21734">MVVWRKPQDNFVKINSDGNALSNPGKIGVGTIIRDQHGNFIHAMATPLGEGTNNQAEAAIVGVQWCLENGYTKTHLKVDSALLINWINNNSEPPWSLQMLIQKLKDLSQHLEEFKCTHVYREANFPVDSLSKLSHELEDISYFHSVQELPPHIRGQIRLDQLDTLAFRHKTTKRFQMTTHNNSTSNSSNGYG</sequence>
<name>A0A314KVV9_NICAT</name>
<dbReference type="SUPFAM" id="SSF53098">
    <property type="entry name" value="Ribonuclease H-like"/>
    <property type="match status" value="1"/>
</dbReference>
<dbReference type="OrthoDB" id="1270183at2759"/>
<dbReference type="CDD" id="cd06222">
    <property type="entry name" value="RNase_H_like"/>
    <property type="match status" value="1"/>
</dbReference>
<evidence type="ECO:0000313" key="3">
    <source>
        <dbReference type="Proteomes" id="UP000187609"/>
    </source>
</evidence>
<gene>
    <name evidence="2" type="ORF">A4A49_19281</name>
</gene>
<evidence type="ECO:0000259" key="1">
    <source>
        <dbReference type="PROSITE" id="PS50879"/>
    </source>
</evidence>
<proteinExistence type="predicted"/>
<organism evidence="2 3">
    <name type="scientific">Nicotiana attenuata</name>
    <name type="common">Coyote tobacco</name>
    <dbReference type="NCBI Taxonomy" id="49451"/>
    <lineage>
        <taxon>Eukaryota</taxon>
        <taxon>Viridiplantae</taxon>
        <taxon>Streptophyta</taxon>
        <taxon>Embryophyta</taxon>
        <taxon>Tracheophyta</taxon>
        <taxon>Spermatophyta</taxon>
        <taxon>Magnoliopsida</taxon>
        <taxon>eudicotyledons</taxon>
        <taxon>Gunneridae</taxon>
        <taxon>Pentapetalae</taxon>
        <taxon>asterids</taxon>
        <taxon>lamiids</taxon>
        <taxon>Solanales</taxon>
        <taxon>Solanaceae</taxon>
        <taxon>Nicotianoideae</taxon>
        <taxon>Nicotianeae</taxon>
        <taxon>Nicotiana</taxon>
    </lineage>
</organism>
<dbReference type="SMR" id="A0A314KVV9"/>